<reference evidence="1 2" key="1">
    <citation type="submission" date="2023-02" db="EMBL/GenBank/DDBJ databases">
        <title>LHISI_Scaffold_Assembly.</title>
        <authorList>
            <person name="Stuart O.P."/>
            <person name="Cleave R."/>
            <person name="Magrath M.J.L."/>
            <person name="Mikheyev A.S."/>
        </authorList>
    </citation>
    <scope>NUCLEOTIDE SEQUENCE [LARGE SCALE GENOMIC DNA]</scope>
    <source>
        <strain evidence="1">Daus_M_001</strain>
        <tissue evidence="1">Leg muscle</tissue>
    </source>
</reference>
<keyword evidence="2" id="KW-1185">Reference proteome</keyword>
<evidence type="ECO:0000313" key="2">
    <source>
        <dbReference type="Proteomes" id="UP001159363"/>
    </source>
</evidence>
<name>A0ABQ9HGE9_9NEOP</name>
<gene>
    <name evidence="1" type="ORF">PR048_015157</name>
</gene>
<proteinExistence type="predicted"/>
<accession>A0ABQ9HGE9</accession>
<sequence>MPNETKAIADLLYDPTSTPDEVAQAGEEMFLIMYQTPLIQLLLEIVHQGESQSSFSVTDQRCSEAILFRVYSQTQQWLDYDSLNPEAWGWV</sequence>
<evidence type="ECO:0000313" key="1">
    <source>
        <dbReference type="EMBL" id="KAJ8883314.1"/>
    </source>
</evidence>
<dbReference type="EMBL" id="JARBHB010000005">
    <property type="protein sequence ID" value="KAJ8883314.1"/>
    <property type="molecule type" value="Genomic_DNA"/>
</dbReference>
<dbReference type="Proteomes" id="UP001159363">
    <property type="component" value="Chromosome 4"/>
</dbReference>
<protein>
    <submittedName>
        <fullName evidence="1">Uncharacterized protein</fullName>
    </submittedName>
</protein>
<organism evidence="1 2">
    <name type="scientific">Dryococelus australis</name>
    <dbReference type="NCBI Taxonomy" id="614101"/>
    <lineage>
        <taxon>Eukaryota</taxon>
        <taxon>Metazoa</taxon>
        <taxon>Ecdysozoa</taxon>
        <taxon>Arthropoda</taxon>
        <taxon>Hexapoda</taxon>
        <taxon>Insecta</taxon>
        <taxon>Pterygota</taxon>
        <taxon>Neoptera</taxon>
        <taxon>Polyneoptera</taxon>
        <taxon>Phasmatodea</taxon>
        <taxon>Verophasmatodea</taxon>
        <taxon>Anareolatae</taxon>
        <taxon>Phasmatidae</taxon>
        <taxon>Eurycanthinae</taxon>
        <taxon>Dryococelus</taxon>
    </lineage>
</organism>
<comment type="caution">
    <text evidence="1">The sequence shown here is derived from an EMBL/GenBank/DDBJ whole genome shotgun (WGS) entry which is preliminary data.</text>
</comment>